<sequence>MEAQATATVKEALAALYHHPDDAIRTAADRWLQEFQHTLDAWQVADSLLHDESSNLETLIFCSQTLRSKVKNHNKDLRDLLRNFVFNNLIFCREIQQGKCKGTLKSYPQKLLDHYKTLYIIVSFLFSWPHLQVLLKKFNKGPPKVRTQICIAIAALAVHVPVEDWGAGGIVNWLSDEMKAQPEFIPGFLELLIILPQETSSYKIAARPERRRQFESDLRSSANVAISLLTACLAFDHLKEQARFLLFNIFSYDTKSFVAKVLKKRRFWRVLPLGFVSVMVTSELIQVTLSRGSSGITEQMPLIQILVPHVMGLKEQLKDSSKDEEDVKAIARLYADMGESYVDLIATGSDDSMQIVNALLEVTSHPEFDISSMTFNFWHRLRRNLTRRESYVSYGSEGAIEAEKNRRIQIFRPPFEILVSLVSFRVEYPEDYHTFSEEDRRDFRHVRYGTVPFLVAHFLVLGGDSTLRVLSSKLAQAYGSCSTEQNPKWQPVEAALFCIQAIAKSVTIEEREILPQVMSLLPSLPHHEQLLQTVCSTIGAFSKWIDAAPAELSILPPLVDVLNKGMSTSEDTAAAASVAFKHICEGWQFLKIPIGSSQNFKIPVCFLFTEGYVLGKFSGSLDGLFQIYHIAISGVGGYKVSSEDSLYLVEALSAVITTLPPEPATRALELICQPVINPLQTSMGYTYHGVAMQILQIRYLFVPTEMFQRLVDCAMAGITIQHREACKSILSFLSDIFDLPNSSEGKYRELINAVVLQRGATLTRIMIAALTGALPSGRLEELLKERLEVREDKQHPSAAEASKIEVEEVLTPELQIVEDVHVLQINDGGCLSKSDGHQIEKDNPEVAVGDHRIKEEDDHQISVVTSELIQVTVSRGSSGITEQMPLIQILVPHVMGLKEQLKDSSKDEEDVKAIARLYADMGESYVDLIATGSDDSMQIVNALLEVTSHPEFDISSMTFNFWHRLRRNLTRRESYVSYGSEGAIEAEKNRRIQIFRPPFEILVSLVSFRVEYPEDYHTFSEEDRRDFRHVRYAVSDVLLDATSVLGGDSTLRVLSSKLAQVNLTISLVLFLAYGSCSTEQNPKWQPVEAALFCIQAIAKSVTIEEREILPQVMSLLPSLPHHEQLLQTVCSTIGAFSKWIDAAPAELSILPPLVDVLNKGMSTSEDTAAAASVAFKHICEGIAVITTLPPEPATRALELICQPVINPLQTSMGYTYHGVAMQILQIRYLFVPTEMFQRLVDCAMAGITIQHREACKSILSFLSDIFDLPNSSEGKYRELINAVVLQRGATLTRIMIAALTGALPSGRLEEVCLMLPLVVFSVALPSLLGTHERTFFCAV</sequence>
<dbReference type="GO" id="GO:0031267">
    <property type="term" value="F:small GTPase binding"/>
    <property type="evidence" value="ECO:0007669"/>
    <property type="project" value="InterPro"/>
</dbReference>
<evidence type="ECO:0000256" key="2">
    <source>
        <dbReference type="ARBA" id="ARBA00007991"/>
    </source>
</evidence>
<evidence type="ECO:0000259" key="5">
    <source>
        <dbReference type="SMART" id="SM00913"/>
    </source>
</evidence>
<dbReference type="PANTHER" id="PTHR12363">
    <property type="entry name" value="TRANSPORTIN 3 AND IMPORTIN 13"/>
    <property type="match status" value="1"/>
</dbReference>
<comment type="subcellular location">
    <subcellularLocation>
        <location evidence="1">Nucleus</location>
    </subcellularLocation>
</comment>
<dbReference type="GO" id="GO:0005634">
    <property type="term" value="C:nucleus"/>
    <property type="evidence" value="ECO:0007669"/>
    <property type="project" value="UniProtKB-SubCell"/>
</dbReference>
<dbReference type="Pfam" id="PF24138">
    <property type="entry name" value="TPR_TNPO3_IPO13_2nd"/>
    <property type="match status" value="2"/>
</dbReference>
<reference evidence="6" key="2">
    <citation type="submission" date="2021-12" db="EMBL/GenBank/DDBJ databases">
        <title>Resequencing data analysis of finger millet.</title>
        <authorList>
            <person name="Hatakeyama M."/>
            <person name="Aluri S."/>
            <person name="Balachadran M.T."/>
            <person name="Sivarajan S.R."/>
            <person name="Poveda L."/>
            <person name="Shimizu-Inatsugi R."/>
            <person name="Schlapbach R."/>
            <person name="Sreeman S.M."/>
            <person name="Shimizu K.K."/>
        </authorList>
    </citation>
    <scope>NUCLEOTIDE SEQUENCE</scope>
</reference>
<reference evidence="6" key="1">
    <citation type="journal article" date="2018" name="DNA Res.">
        <title>Multiple hybrid de novo genome assembly of finger millet, an orphan allotetraploid crop.</title>
        <authorList>
            <person name="Hatakeyama M."/>
            <person name="Aluri S."/>
            <person name="Balachadran M.T."/>
            <person name="Sivarajan S.R."/>
            <person name="Patrignani A."/>
            <person name="Gruter S."/>
            <person name="Poveda L."/>
            <person name="Shimizu-Inatsugi R."/>
            <person name="Baeten J."/>
            <person name="Francoijs K.J."/>
            <person name="Nataraja K.N."/>
            <person name="Reddy Y.A.N."/>
            <person name="Phadnis S."/>
            <person name="Ravikumar R.L."/>
            <person name="Schlapbach R."/>
            <person name="Sreeman S.M."/>
            <person name="Shimizu K.K."/>
        </authorList>
    </citation>
    <scope>NUCLEOTIDE SEQUENCE</scope>
</reference>
<comment type="similarity">
    <text evidence="2">Belongs to the importin beta family.</text>
</comment>
<proteinExistence type="inferred from homology"/>
<keyword evidence="3" id="KW-0813">Transport</keyword>
<dbReference type="SMART" id="SM00913">
    <property type="entry name" value="IBN_N"/>
    <property type="match status" value="1"/>
</dbReference>
<dbReference type="GO" id="GO:0006606">
    <property type="term" value="P:protein import into nucleus"/>
    <property type="evidence" value="ECO:0007669"/>
    <property type="project" value="TreeGrafter"/>
</dbReference>
<evidence type="ECO:0000313" key="6">
    <source>
        <dbReference type="EMBL" id="GJM84811.1"/>
    </source>
</evidence>
<evidence type="ECO:0000313" key="7">
    <source>
        <dbReference type="Proteomes" id="UP001054889"/>
    </source>
</evidence>
<comment type="caution">
    <text evidence="6">The sequence shown here is derived from an EMBL/GenBank/DDBJ whole genome shotgun (WGS) entry which is preliminary data.</text>
</comment>
<dbReference type="Proteomes" id="UP001054889">
    <property type="component" value="Unassembled WGS sequence"/>
</dbReference>
<dbReference type="InterPro" id="IPR057941">
    <property type="entry name" value="TPR_TNPO3_IPO13_2nd"/>
</dbReference>
<evidence type="ECO:0000256" key="4">
    <source>
        <dbReference type="ARBA" id="ARBA00023242"/>
    </source>
</evidence>
<dbReference type="InterPro" id="IPR013598">
    <property type="entry name" value="Exportin-1/Importin-b-like"/>
</dbReference>
<dbReference type="Gene3D" id="1.25.10.10">
    <property type="entry name" value="Leucine-rich Repeat Variant"/>
    <property type="match status" value="6"/>
</dbReference>
<feature type="domain" description="Importin N-terminal" evidence="5">
    <location>
        <begin position="28"/>
        <end position="91"/>
    </location>
</feature>
<dbReference type="PANTHER" id="PTHR12363:SF33">
    <property type="entry name" value="IMPORTIN-13"/>
    <property type="match status" value="1"/>
</dbReference>
<keyword evidence="7" id="KW-1185">Reference proteome</keyword>
<dbReference type="InterPro" id="IPR016024">
    <property type="entry name" value="ARM-type_fold"/>
</dbReference>
<evidence type="ECO:0000256" key="3">
    <source>
        <dbReference type="ARBA" id="ARBA00022448"/>
    </source>
</evidence>
<dbReference type="EMBL" id="BQKI01000001">
    <property type="protein sequence ID" value="GJM84811.1"/>
    <property type="molecule type" value="Genomic_DNA"/>
</dbReference>
<evidence type="ECO:0000256" key="1">
    <source>
        <dbReference type="ARBA" id="ARBA00004123"/>
    </source>
</evidence>
<keyword evidence="4" id="KW-0539">Nucleus</keyword>
<dbReference type="InterPro" id="IPR001494">
    <property type="entry name" value="Importin-beta_N"/>
</dbReference>
<dbReference type="Pfam" id="PF08389">
    <property type="entry name" value="Xpo1"/>
    <property type="match status" value="1"/>
</dbReference>
<dbReference type="SUPFAM" id="SSF48371">
    <property type="entry name" value="ARM repeat"/>
    <property type="match status" value="2"/>
</dbReference>
<dbReference type="InterPro" id="IPR051345">
    <property type="entry name" value="Importin_beta-like_NTR"/>
</dbReference>
<accession>A0AAV5BDA3</accession>
<protein>
    <recommendedName>
        <fullName evidence="5">Importin N-terminal domain-containing protein</fullName>
    </recommendedName>
</protein>
<dbReference type="Pfam" id="PF03810">
    <property type="entry name" value="IBN_N"/>
    <property type="match status" value="1"/>
</dbReference>
<organism evidence="6 7">
    <name type="scientific">Eleusine coracana subsp. coracana</name>
    <dbReference type="NCBI Taxonomy" id="191504"/>
    <lineage>
        <taxon>Eukaryota</taxon>
        <taxon>Viridiplantae</taxon>
        <taxon>Streptophyta</taxon>
        <taxon>Embryophyta</taxon>
        <taxon>Tracheophyta</taxon>
        <taxon>Spermatophyta</taxon>
        <taxon>Magnoliopsida</taxon>
        <taxon>Liliopsida</taxon>
        <taxon>Poales</taxon>
        <taxon>Poaceae</taxon>
        <taxon>PACMAD clade</taxon>
        <taxon>Chloridoideae</taxon>
        <taxon>Cynodonteae</taxon>
        <taxon>Eleusininae</taxon>
        <taxon>Eleusine</taxon>
    </lineage>
</organism>
<gene>
    <name evidence="6" type="primary">ga00517</name>
    <name evidence="6" type="ORF">PR202_ga00517</name>
</gene>
<dbReference type="GO" id="GO:0005737">
    <property type="term" value="C:cytoplasm"/>
    <property type="evidence" value="ECO:0007669"/>
    <property type="project" value="TreeGrafter"/>
</dbReference>
<name>A0AAV5BDA3_ELECO</name>
<dbReference type="InterPro" id="IPR011989">
    <property type="entry name" value="ARM-like"/>
</dbReference>